<accession>A0ABU0E384</accession>
<keyword evidence="1" id="KW-0472">Membrane</keyword>
<keyword evidence="4" id="KW-1185">Reference proteome</keyword>
<reference evidence="3 4" key="1">
    <citation type="submission" date="2023-07" db="EMBL/GenBank/DDBJ databases">
        <title>Genomic Encyclopedia of Type Strains, Phase IV (KMG-IV): sequencing the most valuable type-strain genomes for metagenomic binning, comparative biology and taxonomic classification.</title>
        <authorList>
            <person name="Goeker M."/>
        </authorList>
    </citation>
    <scope>NUCLEOTIDE SEQUENCE [LARGE SCALE GENOMIC DNA]</scope>
    <source>
        <strain evidence="3 4">DSM 16784</strain>
    </source>
</reference>
<sequence length="311" mass="36436">MEDFKEYILKNHQVRKNRKQRKAFREWLQPYIQSMGYNCTFQEYKKNGRGVNVIVGDPEKAKIVLTAHYDTQAVMLLPVWMFVSNLFMFVVSQLILLIPYILMEVYLADIINYFINNARWAEEISDILILLYLWQGVFGIANKHTVNDNTSGVITLLTIMKQLRPELREDVAFVFFDQEELGLLGSRGFKREGRYDVDNMLLINFDCVSDGNNLCFIYKERFKESDSYDDLKIIIDEHQSDSKKVMLVSSSTYTYMSDQMRFKKGIGVAALKKVPVLGYYLDRIHTPLDTKYDQRNIDILSKVTIDFIEKL</sequence>
<dbReference type="Pfam" id="PF04389">
    <property type="entry name" value="Peptidase_M28"/>
    <property type="match status" value="1"/>
</dbReference>
<gene>
    <name evidence="3" type="ORF">J2S15_001938</name>
</gene>
<organism evidence="3 4">
    <name type="scientific">Breznakia pachnodae</name>
    <dbReference type="NCBI Taxonomy" id="265178"/>
    <lineage>
        <taxon>Bacteria</taxon>
        <taxon>Bacillati</taxon>
        <taxon>Bacillota</taxon>
        <taxon>Erysipelotrichia</taxon>
        <taxon>Erysipelotrichales</taxon>
        <taxon>Erysipelotrichaceae</taxon>
        <taxon>Breznakia</taxon>
    </lineage>
</organism>
<dbReference type="Proteomes" id="UP001230220">
    <property type="component" value="Unassembled WGS sequence"/>
</dbReference>
<feature type="transmembrane region" description="Helical" evidence="1">
    <location>
        <begin position="79"/>
        <end position="102"/>
    </location>
</feature>
<dbReference type="RefSeq" id="WP_307407708.1">
    <property type="nucleotide sequence ID" value="NZ_JAUSUR010000003.1"/>
</dbReference>
<dbReference type="SUPFAM" id="SSF53187">
    <property type="entry name" value="Zn-dependent exopeptidases"/>
    <property type="match status" value="1"/>
</dbReference>
<dbReference type="EMBL" id="JAUSUR010000003">
    <property type="protein sequence ID" value="MDQ0361191.1"/>
    <property type="molecule type" value="Genomic_DNA"/>
</dbReference>
<dbReference type="PANTHER" id="PTHR12147:SF26">
    <property type="entry name" value="PEPTIDASE M28 DOMAIN-CONTAINING PROTEIN"/>
    <property type="match status" value="1"/>
</dbReference>
<evidence type="ECO:0000313" key="4">
    <source>
        <dbReference type="Proteomes" id="UP001230220"/>
    </source>
</evidence>
<keyword evidence="1" id="KW-1133">Transmembrane helix</keyword>
<keyword evidence="1" id="KW-0812">Transmembrane</keyword>
<name>A0ABU0E384_9FIRM</name>
<evidence type="ECO:0000259" key="2">
    <source>
        <dbReference type="Pfam" id="PF04389"/>
    </source>
</evidence>
<feature type="domain" description="Peptidase M28" evidence="2">
    <location>
        <begin position="146"/>
        <end position="290"/>
    </location>
</feature>
<dbReference type="InterPro" id="IPR007484">
    <property type="entry name" value="Peptidase_M28"/>
</dbReference>
<protein>
    <recommendedName>
        <fullName evidence="2">Peptidase M28 domain-containing protein</fullName>
    </recommendedName>
</protein>
<dbReference type="InterPro" id="IPR045175">
    <property type="entry name" value="M28_fam"/>
</dbReference>
<dbReference type="Gene3D" id="3.40.630.10">
    <property type="entry name" value="Zn peptidases"/>
    <property type="match status" value="1"/>
</dbReference>
<evidence type="ECO:0000256" key="1">
    <source>
        <dbReference type="SAM" id="Phobius"/>
    </source>
</evidence>
<dbReference type="PANTHER" id="PTHR12147">
    <property type="entry name" value="METALLOPEPTIDASE M28 FAMILY MEMBER"/>
    <property type="match status" value="1"/>
</dbReference>
<evidence type="ECO:0000313" key="3">
    <source>
        <dbReference type="EMBL" id="MDQ0361191.1"/>
    </source>
</evidence>
<proteinExistence type="predicted"/>
<comment type="caution">
    <text evidence="3">The sequence shown here is derived from an EMBL/GenBank/DDBJ whole genome shotgun (WGS) entry which is preliminary data.</text>
</comment>